<keyword evidence="2" id="KW-1185">Reference proteome</keyword>
<protein>
    <submittedName>
        <fullName evidence="1">Uncharacterized protein</fullName>
    </submittedName>
</protein>
<proteinExistence type="predicted"/>
<reference evidence="1" key="1">
    <citation type="submission" date="2020-07" db="EMBL/GenBank/DDBJ databases">
        <title>Multicomponent nature underlies the extraordinary mechanical properties of spider dragline silk.</title>
        <authorList>
            <person name="Kono N."/>
            <person name="Nakamura H."/>
            <person name="Mori M."/>
            <person name="Yoshida Y."/>
            <person name="Ohtoshi R."/>
            <person name="Malay A.D."/>
            <person name="Moran D.A.P."/>
            <person name="Tomita M."/>
            <person name="Numata K."/>
            <person name="Arakawa K."/>
        </authorList>
    </citation>
    <scope>NUCLEOTIDE SEQUENCE</scope>
</reference>
<name>A0A8X6G912_TRICU</name>
<dbReference type="Proteomes" id="UP000887116">
    <property type="component" value="Unassembled WGS sequence"/>
</dbReference>
<sequence>MDTHTSRLIEAESILLCSWTELSFGDREKKFIVFHNKGKVYMFIIAEQKIQKIVQHPEYIDDDKGHKIKIVKYNKGVELFVDSKMKRVYVENEWTYGHKVDGMHPIDFSKEHSIHSFTIYRGCGAKIIINGSSVEFNFLQKCNSNPS</sequence>
<dbReference type="AlphaFoldDB" id="A0A8X6G912"/>
<evidence type="ECO:0000313" key="1">
    <source>
        <dbReference type="EMBL" id="GFQ99131.1"/>
    </source>
</evidence>
<organism evidence="1 2">
    <name type="scientific">Trichonephila clavata</name>
    <name type="common">Joro spider</name>
    <name type="synonym">Nephila clavata</name>
    <dbReference type="NCBI Taxonomy" id="2740835"/>
    <lineage>
        <taxon>Eukaryota</taxon>
        <taxon>Metazoa</taxon>
        <taxon>Ecdysozoa</taxon>
        <taxon>Arthropoda</taxon>
        <taxon>Chelicerata</taxon>
        <taxon>Arachnida</taxon>
        <taxon>Araneae</taxon>
        <taxon>Araneomorphae</taxon>
        <taxon>Entelegynae</taxon>
        <taxon>Araneoidea</taxon>
        <taxon>Nephilidae</taxon>
        <taxon>Trichonephila</taxon>
    </lineage>
</organism>
<accession>A0A8X6G912</accession>
<comment type="caution">
    <text evidence="1">The sequence shown here is derived from an EMBL/GenBank/DDBJ whole genome shotgun (WGS) entry which is preliminary data.</text>
</comment>
<dbReference type="EMBL" id="BMAO01015074">
    <property type="protein sequence ID" value="GFQ99131.1"/>
    <property type="molecule type" value="Genomic_DNA"/>
</dbReference>
<gene>
    <name evidence="1" type="ORF">TNCT_192891</name>
</gene>
<evidence type="ECO:0000313" key="2">
    <source>
        <dbReference type="Proteomes" id="UP000887116"/>
    </source>
</evidence>
<dbReference type="OrthoDB" id="10292931at2759"/>
<dbReference type="Gene3D" id="2.60.120.200">
    <property type="match status" value="1"/>
</dbReference>